<feature type="chain" id="PRO_5045236830" description="Lipase" evidence="3">
    <location>
        <begin position="23"/>
        <end position="403"/>
    </location>
</feature>
<feature type="signal peptide" evidence="3">
    <location>
        <begin position="1"/>
        <end position="22"/>
    </location>
</feature>
<evidence type="ECO:0000313" key="5">
    <source>
        <dbReference type="Proteomes" id="UP000694904"/>
    </source>
</evidence>
<keyword evidence="2" id="KW-0378">Hydrolase</keyword>
<reference evidence="6" key="3">
    <citation type="submission" date="2025-08" db="UniProtKB">
        <authorList>
            <consortium name="RefSeq"/>
        </authorList>
    </citation>
    <scope>IDENTIFICATION</scope>
    <source>
        <tissue evidence="6">Whole organism</tissue>
    </source>
</reference>
<dbReference type="Gene3D" id="3.40.50.1820">
    <property type="entry name" value="alpha/beta hydrolase"/>
    <property type="match status" value="1"/>
</dbReference>
<protein>
    <recommendedName>
        <fullName evidence="2">Lipase</fullName>
    </recommendedName>
</protein>
<dbReference type="PIRSF" id="PIRSF000862">
    <property type="entry name" value="Steryl_ester_lip"/>
    <property type="match status" value="1"/>
</dbReference>
<dbReference type="InterPro" id="IPR025483">
    <property type="entry name" value="Lipase_euk"/>
</dbReference>
<dbReference type="Pfam" id="PF04083">
    <property type="entry name" value="Abhydro_lipase"/>
    <property type="match status" value="1"/>
</dbReference>
<evidence type="ECO:0000313" key="6">
    <source>
        <dbReference type="RefSeq" id="XP_017860087.1"/>
    </source>
</evidence>
<proteinExistence type="inferred from homology"/>
<feature type="domain" description="Partial AB-hydrolase lipase" evidence="4">
    <location>
        <begin position="34"/>
        <end position="84"/>
    </location>
</feature>
<reference evidence="5" key="2">
    <citation type="journal article" date="2016" name="G3 (Bethesda)">
        <title>Genome Evolution in Three Species of Cactophilic Drosophila.</title>
        <authorList>
            <person name="Sanchez-Flores A."/>
            <person name="Penazola F."/>
            <person name="Carpinteyro-Ponce J."/>
            <person name="Nazario-Yepiz N."/>
            <person name="Abreu-Goodger C."/>
            <person name="Machado C.A."/>
            <person name="Markow T.A."/>
        </authorList>
    </citation>
    <scope>NUCLEOTIDE SEQUENCE [LARGE SCALE GENOMIC DNA]</scope>
</reference>
<dbReference type="SUPFAM" id="SSF53474">
    <property type="entry name" value="alpha/beta-Hydrolases"/>
    <property type="match status" value="1"/>
</dbReference>
<accession>A0ABM1NYQ1</accession>
<dbReference type="RefSeq" id="XP_017860087.1">
    <property type="nucleotide sequence ID" value="XM_018004598.1"/>
</dbReference>
<keyword evidence="3" id="KW-0732">Signal</keyword>
<dbReference type="PANTHER" id="PTHR11005">
    <property type="entry name" value="LYSOSOMAL ACID LIPASE-RELATED"/>
    <property type="match status" value="1"/>
</dbReference>
<sequence>MIQWIVLLILLCLGATFQVSQSVEDDANLSTMGLLQKYGYPAEEHIVNTDDGYILEMHRIPRPGSRPVFLMHGLLCSSAAFILMGPKNGLGYLLYDQGYDVWMGNSRGNTYSKNHVRFNEKQSEFWDFSFHELAVFDLPASIDYVLHETNHTSLHYIGHSQGTTSFFILGSERPEYMKKIFLMQALAPIVFFQNCKSPPVVILGAADLTATFLRMTGPDEFLPSDDFLTMFSRVLCDATRISLKICKNTLFQFAGYSPTQTNETMLPVVLGHTPAGASSRQILHYIQFRSSDEFQQFDFGLLQNRKRYSSLKPPKYNLSSVTAQVILYHSQNDLLGQPEDVTRLYFALPNVVESYLVDLPSFNHLDFLWGVDAPELLFGRMFRNMRYAEEVADKAKETVYGWK</sequence>
<name>A0ABM1NYQ1_DROAR</name>
<gene>
    <name evidence="6" type="primary">LOC108611797</name>
</gene>
<evidence type="ECO:0000256" key="1">
    <source>
        <dbReference type="ARBA" id="ARBA00010701"/>
    </source>
</evidence>
<reference evidence="5" key="1">
    <citation type="journal article" date="1997" name="Nucleic Acids Res.">
        <title>tRNAscan-SE: a program for improved detection of transfer RNA genes in genomic sequence.</title>
        <authorList>
            <person name="Lowe T.M."/>
            <person name="Eddy S.R."/>
        </authorList>
    </citation>
    <scope>NUCLEOTIDE SEQUENCE [LARGE SCALE GENOMIC DNA]</scope>
</reference>
<keyword evidence="2" id="KW-0442">Lipid degradation</keyword>
<dbReference type="Proteomes" id="UP000694904">
    <property type="component" value="Chromosome 3"/>
</dbReference>
<comment type="similarity">
    <text evidence="1 2">Belongs to the AB hydrolase superfamily. Lipase family.</text>
</comment>
<keyword evidence="5" id="KW-1185">Reference proteome</keyword>
<dbReference type="InterPro" id="IPR006693">
    <property type="entry name" value="AB_hydrolase_lipase"/>
</dbReference>
<dbReference type="InterPro" id="IPR029058">
    <property type="entry name" value="AB_hydrolase_fold"/>
</dbReference>
<keyword evidence="2" id="KW-0443">Lipid metabolism</keyword>
<evidence type="ECO:0000256" key="2">
    <source>
        <dbReference type="PIRNR" id="PIRNR000862"/>
    </source>
</evidence>
<evidence type="ECO:0000256" key="3">
    <source>
        <dbReference type="SAM" id="SignalP"/>
    </source>
</evidence>
<dbReference type="GeneID" id="108611797"/>
<evidence type="ECO:0000259" key="4">
    <source>
        <dbReference type="Pfam" id="PF04083"/>
    </source>
</evidence>
<organism evidence="5 6">
    <name type="scientific">Drosophila arizonae</name>
    <name type="common">Fruit fly</name>
    <dbReference type="NCBI Taxonomy" id="7263"/>
    <lineage>
        <taxon>Eukaryota</taxon>
        <taxon>Metazoa</taxon>
        <taxon>Ecdysozoa</taxon>
        <taxon>Arthropoda</taxon>
        <taxon>Hexapoda</taxon>
        <taxon>Insecta</taxon>
        <taxon>Pterygota</taxon>
        <taxon>Neoptera</taxon>
        <taxon>Endopterygota</taxon>
        <taxon>Diptera</taxon>
        <taxon>Brachycera</taxon>
        <taxon>Muscomorpha</taxon>
        <taxon>Ephydroidea</taxon>
        <taxon>Drosophilidae</taxon>
        <taxon>Drosophila</taxon>
    </lineage>
</organism>